<gene>
    <name evidence="2" type="ORF">FSB75_17040</name>
</gene>
<evidence type="ECO:0000256" key="1">
    <source>
        <dbReference type="SAM" id="SignalP"/>
    </source>
</evidence>
<protein>
    <submittedName>
        <fullName evidence="2">Uncharacterized protein</fullName>
    </submittedName>
</protein>
<accession>A0A5B8ULI7</accession>
<evidence type="ECO:0000313" key="3">
    <source>
        <dbReference type="Proteomes" id="UP000321204"/>
    </source>
</evidence>
<keyword evidence="1" id="KW-0732">Signal</keyword>
<organism evidence="2 3">
    <name type="scientific">Flavisolibacter ginsenosidimutans</name>
    <dbReference type="NCBI Taxonomy" id="661481"/>
    <lineage>
        <taxon>Bacteria</taxon>
        <taxon>Pseudomonadati</taxon>
        <taxon>Bacteroidota</taxon>
        <taxon>Chitinophagia</taxon>
        <taxon>Chitinophagales</taxon>
        <taxon>Chitinophagaceae</taxon>
        <taxon>Flavisolibacter</taxon>
    </lineage>
</organism>
<dbReference type="EMBL" id="CP042433">
    <property type="protein sequence ID" value="QEC57534.1"/>
    <property type="molecule type" value="Genomic_DNA"/>
</dbReference>
<dbReference type="Proteomes" id="UP000321204">
    <property type="component" value="Chromosome"/>
</dbReference>
<dbReference type="OrthoDB" id="657257at2"/>
<evidence type="ECO:0000313" key="2">
    <source>
        <dbReference type="EMBL" id="QEC57534.1"/>
    </source>
</evidence>
<feature type="signal peptide" evidence="1">
    <location>
        <begin position="1"/>
        <end position="23"/>
    </location>
</feature>
<reference evidence="2 3" key="1">
    <citation type="journal article" date="2015" name="Int. J. Syst. Evol. Microbiol.">
        <title>Flavisolibacter ginsenosidimutans sp. nov., with ginsenoside-converting activity isolated from soil used for cultivating ginseng.</title>
        <authorList>
            <person name="Zhao Y."/>
            <person name="Liu Q."/>
            <person name="Kang M.S."/>
            <person name="Jin F."/>
            <person name="Yu H."/>
            <person name="Im W.T."/>
        </authorList>
    </citation>
    <scope>NUCLEOTIDE SEQUENCE [LARGE SCALE GENOMIC DNA]</scope>
    <source>
        <strain evidence="2 3">Gsoil 636</strain>
    </source>
</reference>
<feature type="chain" id="PRO_5022903089" evidence="1">
    <location>
        <begin position="24"/>
        <end position="196"/>
    </location>
</feature>
<dbReference type="KEGG" id="fgg:FSB75_17040"/>
<name>A0A5B8ULI7_9BACT</name>
<proteinExistence type="predicted"/>
<keyword evidence="3" id="KW-1185">Reference proteome</keyword>
<sequence length="196" mass="22623">MKLKTTQSVLTVLSFLFFHAANAQFKIPGMGNADVRQALEKVIGDYQKDFATLKGDVVNTNPQTVEYQSLLQFKSAESNTIIQYSGKNPVYSWQAQMFTTEEFEAAEKKYKSLYNQLKGMSLKLNRDYDYSLAGEYGKPDESKTFCSSAFRLLPNATYLPKVKVELSMQYELMEWKIYLLVYQKEREDSERGKTEE</sequence>
<dbReference type="AlphaFoldDB" id="A0A5B8ULI7"/>
<dbReference type="RefSeq" id="WP_146789961.1">
    <property type="nucleotide sequence ID" value="NZ_BAABIO010000003.1"/>
</dbReference>